<dbReference type="Proteomes" id="UP001153714">
    <property type="component" value="Chromosome 1"/>
</dbReference>
<dbReference type="InterPro" id="IPR009100">
    <property type="entry name" value="AcylCoA_DH/oxidase_NM_dom_sf"/>
</dbReference>
<feature type="domain" description="Acyl-CoA dehydrogenase/oxidase N-terminal" evidence="1">
    <location>
        <begin position="69"/>
        <end position="126"/>
    </location>
</feature>
<protein>
    <recommendedName>
        <fullName evidence="1">Acyl-CoA dehydrogenase/oxidase N-terminal domain-containing protein</fullName>
    </recommendedName>
</protein>
<dbReference type="Pfam" id="PF02771">
    <property type="entry name" value="Acyl-CoA_dh_N"/>
    <property type="match status" value="1"/>
</dbReference>
<dbReference type="InterPro" id="IPR037069">
    <property type="entry name" value="AcylCoA_DH/ox_N_sf"/>
</dbReference>
<gene>
    <name evidence="2" type="ORF">DIATSA_LOCUS204</name>
</gene>
<dbReference type="OrthoDB" id="434771at2759"/>
<dbReference type="EMBL" id="OU893332">
    <property type="protein sequence ID" value="CAG9781897.1"/>
    <property type="molecule type" value="Genomic_DNA"/>
</dbReference>
<organism evidence="2 3">
    <name type="scientific">Diatraea saccharalis</name>
    <name type="common">sugarcane borer</name>
    <dbReference type="NCBI Taxonomy" id="40085"/>
    <lineage>
        <taxon>Eukaryota</taxon>
        <taxon>Metazoa</taxon>
        <taxon>Ecdysozoa</taxon>
        <taxon>Arthropoda</taxon>
        <taxon>Hexapoda</taxon>
        <taxon>Insecta</taxon>
        <taxon>Pterygota</taxon>
        <taxon>Neoptera</taxon>
        <taxon>Endopterygota</taxon>
        <taxon>Lepidoptera</taxon>
        <taxon>Glossata</taxon>
        <taxon>Ditrysia</taxon>
        <taxon>Pyraloidea</taxon>
        <taxon>Crambidae</taxon>
        <taxon>Crambinae</taxon>
        <taxon>Diatraea</taxon>
    </lineage>
</organism>
<dbReference type="AlphaFoldDB" id="A0A9N9QTD6"/>
<proteinExistence type="predicted"/>
<dbReference type="SUPFAM" id="SSF56645">
    <property type="entry name" value="Acyl-CoA dehydrogenase NM domain-like"/>
    <property type="match status" value="1"/>
</dbReference>
<dbReference type="GO" id="GO:0016627">
    <property type="term" value="F:oxidoreductase activity, acting on the CH-CH group of donors"/>
    <property type="evidence" value="ECO:0007669"/>
    <property type="project" value="InterPro"/>
</dbReference>
<keyword evidence="3" id="KW-1185">Reference proteome</keyword>
<sequence length="134" mass="14408">MNPIAQISRATRPIFRSVTTSAPLASAAKPIPTTGFCFELSDEQKALQELARKFTREEIMPMSAHYDKTGGLGNIGVFDECMIAEEMAFGCTGITTAVGGTNLGQTPVVIAGNKEQQKKYLGRLIEEPLVAVCI</sequence>
<reference evidence="2" key="1">
    <citation type="submission" date="2021-12" db="EMBL/GenBank/DDBJ databases">
        <authorList>
            <person name="King R."/>
        </authorList>
    </citation>
    <scope>NUCLEOTIDE SEQUENCE</scope>
</reference>
<dbReference type="Gene3D" id="1.10.540.10">
    <property type="entry name" value="Acyl-CoA dehydrogenase/oxidase, N-terminal domain"/>
    <property type="match status" value="2"/>
</dbReference>
<name>A0A9N9QTD6_9NEOP</name>
<evidence type="ECO:0000313" key="2">
    <source>
        <dbReference type="EMBL" id="CAG9781897.1"/>
    </source>
</evidence>
<evidence type="ECO:0000313" key="3">
    <source>
        <dbReference type="Proteomes" id="UP001153714"/>
    </source>
</evidence>
<evidence type="ECO:0000259" key="1">
    <source>
        <dbReference type="Pfam" id="PF02771"/>
    </source>
</evidence>
<reference evidence="2" key="2">
    <citation type="submission" date="2022-10" db="EMBL/GenBank/DDBJ databases">
        <authorList>
            <consortium name="ENA_rothamsted_submissions"/>
            <consortium name="culmorum"/>
            <person name="King R."/>
        </authorList>
    </citation>
    <scope>NUCLEOTIDE SEQUENCE</scope>
</reference>
<dbReference type="InterPro" id="IPR013786">
    <property type="entry name" value="AcylCoA_DH/ox_N"/>
</dbReference>
<dbReference type="GO" id="GO:0050660">
    <property type="term" value="F:flavin adenine dinucleotide binding"/>
    <property type="evidence" value="ECO:0007669"/>
    <property type="project" value="InterPro"/>
</dbReference>
<accession>A0A9N9QTD6</accession>